<dbReference type="Gene3D" id="3.40.50.300">
    <property type="entry name" value="P-loop containing nucleotide triphosphate hydrolases"/>
    <property type="match status" value="1"/>
</dbReference>
<dbReference type="PANTHER" id="PTHR43820:SF2">
    <property type="entry name" value="ABC TRANSPORTER ATP-BINDING PROTEIN"/>
    <property type="match status" value="1"/>
</dbReference>
<evidence type="ECO:0000256" key="1">
    <source>
        <dbReference type="ARBA" id="ARBA00005417"/>
    </source>
</evidence>
<comment type="similarity">
    <text evidence="1">Belongs to the ABC transporter superfamily.</text>
</comment>
<evidence type="ECO:0000256" key="2">
    <source>
        <dbReference type="ARBA" id="ARBA00022448"/>
    </source>
</evidence>
<organism evidence="4 5">
    <name type="scientific">Geochorda subterranea</name>
    <dbReference type="NCBI Taxonomy" id="3109564"/>
    <lineage>
        <taxon>Bacteria</taxon>
        <taxon>Bacillati</taxon>
        <taxon>Bacillota</taxon>
        <taxon>Limnochordia</taxon>
        <taxon>Limnochordales</taxon>
        <taxon>Geochordaceae</taxon>
        <taxon>Geochorda</taxon>
    </lineage>
</organism>
<protein>
    <recommendedName>
        <fullName evidence="6">Branched-subunit amino acid ATP-binding cassette transporter</fullName>
    </recommendedName>
</protein>
<keyword evidence="5" id="KW-1185">Reference proteome</keyword>
<sequence>MLAIARALVTNPDTLLMDEPSEGLSPLLVKEIGRVIRELKASGLSVLLVEQSLPMALSVADRVYVMSTGTVVWEGTPAQLEADPSVKARFLGV</sequence>
<dbReference type="Proteomes" id="UP001333102">
    <property type="component" value="Chromosome"/>
</dbReference>
<name>A0ABZ1BQT6_9FIRM</name>
<evidence type="ECO:0008006" key="6">
    <source>
        <dbReference type="Google" id="ProtNLM"/>
    </source>
</evidence>
<proteinExistence type="inferred from homology"/>
<evidence type="ECO:0000313" key="5">
    <source>
        <dbReference type="Proteomes" id="UP001333102"/>
    </source>
</evidence>
<dbReference type="PANTHER" id="PTHR43820">
    <property type="entry name" value="HIGH-AFFINITY BRANCHED-CHAIN AMINO ACID TRANSPORT ATP-BINDING PROTEIN LIVF"/>
    <property type="match status" value="1"/>
</dbReference>
<dbReference type="RefSeq" id="WP_324669412.1">
    <property type="nucleotide sequence ID" value="NZ_CP141614.1"/>
</dbReference>
<dbReference type="EMBL" id="CP141614">
    <property type="protein sequence ID" value="WRP15023.1"/>
    <property type="molecule type" value="Genomic_DNA"/>
</dbReference>
<keyword evidence="2" id="KW-0813">Transport</keyword>
<evidence type="ECO:0000313" key="4">
    <source>
        <dbReference type="EMBL" id="WRP15023.1"/>
    </source>
</evidence>
<dbReference type="InterPro" id="IPR027417">
    <property type="entry name" value="P-loop_NTPase"/>
</dbReference>
<accession>A0ABZ1BQT6</accession>
<evidence type="ECO:0000256" key="3">
    <source>
        <dbReference type="ARBA" id="ARBA00022970"/>
    </source>
</evidence>
<dbReference type="InterPro" id="IPR052156">
    <property type="entry name" value="BCAA_Transport_ATP-bd_LivF"/>
</dbReference>
<keyword evidence="3" id="KW-0029">Amino-acid transport</keyword>
<gene>
    <name evidence="4" type="ORF">VLY81_02275</name>
</gene>
<dbReference type="SUPFAM" id="SSF52540">
    <property type="entry name" value="P-loop containing nucleoside triphosphate hydrolases"/>
    <property type="match status" value="1"/>
</dbReference>
<reference evidence="5" key="1">
    <citation type="submission" date="2023-12" db="EMBL/GenBank/DDBJ databases">
        <title>Novel isolates from deep terrestrial aquifers shed light on the physiology and ecology of the class Limnochordia.</title>
        <authorList>
            <person name="Karnachuk O.V."/>
            <person name="Lukina A.P."/>
            <person name="Avakyan M.R."/>
            <person name="Kadnikov V."/>
            <person name="Begmatov S."/>
            <person name="Beletsky A.V."/>
            <person name="Mardanov A.V."/>
            <person name="Ravin N.V."/>
        </authorList>
    </citation>
    <scope>NUCLEOTIDE SEQUENCE [LARGE SCALE GENOMIC DNA]</scope>
    <source>
        <strain evidence="5">LN</strain>
    </source>
</reference>